<feature type="transmembrane region" description="Helical" evidence="8">
    <location>
        <begin position="110"/>
        <end position="130"/>
    </location>
</feature>
<reference evidence="10 11" key="1">
    <citation type="journal article" date="2015" name="Nature">
        <title>rRNA introns, odd ribosomes, and small enigmatic genomes across a large radiation of phyla.</title>
        <authorList>
            <person name="Brown C.T."/>
            <person name="Hug L.A."/>
            <person name="Thomas B.C."/>
            <person name="Sharon I."/>
            <person name="Castelle C.J."/>
            <person name="Singh A."/>
            <person name="Wilkins M.J."/>
            <person name="Williams K.H."/>
            <person name="Banfield J.F."/>
        </authorList>
    </citation>
    <scope>NUCLEOTIDE SEQUENCE [LARGE SCALE GENOMIC DNA]</scope>
</reference>
<feature type="transmembrane region" description="Helical" evidence="8">
    <location>
        <begin position="336"/>
        <end position="357"/>
    </location>
</feature>
<dbReference type="GO" id="GO:0005886">
    <property type="term" value="C:plasma membrane"/>
    <property type="evidence" value="ECO:0007669"/>
    <property type="project" value="UniProtKB-SubCell"/>
</dbReference>
<keyword evidence="5 8" id="KW-0812">Transmembrane</keyword>
<feature type="transmembrane region" description="Helical" evidence="8">
    <location>
        <begin position="166"/>
        <end position="183"/>
    </location>
</feature>
<dbReference type="EMBL" id="LBWA01000031">
    <property type="protein sequence ID" value="KKQ96445.1"/>
    <property type="molecule type" value="Genomic_DNA"/>
</dbReference>
<proteinExistence type="predicted"/>
<dbReference type="InterPro" id="IPR038731">
    <property type="entry name" value="RgtA/B/C-like"/>
</dbReference>
<evidence type="ECO:0000256" key="2">
    <source>
        <dbReference type="ARBA" id="ARBA00022475"/>
    </source>
</evidence>
<accession>A0A0G0M7Z9</accession>
<evidence type="ECO:0000313" key="10">
    <source>
        <dbReference type="EMBL" id="KKQ96445.1"/>
    </source>
</evidence>
<evidence type="ECO:0000259" key="9">
    <source>
        <dbReference type="Pfam" id="PF13231"/>
    </source>
</evidence>
<keyword evidence="6 8" id="KW-1133">Transmembrane helix</keyword>
<evidence type="ECO:0000256" key="6">
    <source>
        <dbReference type="ARBA" id="ARBA00022989"/>
    </source>
</evidence>
<organism evidence="10 11">
    <name type="scientific">Candidatus Woesebacteria bacterium GW2011_GWA1_39_12</name>
    <dbReference type="NCBI Taxonomy" id="1618549"/>
    <lineage>
        <taxon>Bacteria</taxon>
        <taxon>Candidatus Woeseibacteriota</taxon>
    </lineage>
</organism>
<evidence type="ECO:0000256" key="3">
    <source>
        <dbReference type="ARBA" id="ARBA00022676"/>
    </source>
</evidence>
<feature type="transmembrane region" description="Helical" evidence="8">
    <location>
        <begin position="286"/>
        <end position="304"/>
    </location>
</feature>
<keyword evidence="3" id="KW-0328">Glycosyltransferase</keyword>
<dbReference type="AlphaFoldDB" id="A0A0G0M7Z9"/>
<feature type="transmembrane region" description="Helical" evidence="8">
    <location>
        <begin position="189"/>
        <end position="213"/>
    </location>
</feature>
<dbReference type="Pfam" id="PF13231">
    <property type="entry name" value="PMT_2"/>
    <property type="match status" value="1"/>
</dbReference>
<comment type="subcellular location">
    <subcellularLocation>
        <location evidence="1">Cell membrane</location>
        <topology evidence="1">Multi-pass membrane protein</topology>
    </subcellularLocation>
</comment>
<evidence type="ECO:0000256" key="4">
    <source>
        <dbReference type="ARBA" id="ARBA00022679"/>
    </source>
</evidence>
<evidence type="ECO:0000256" key="1">
    <source>
        <dbReference type="ARBA" id="ARBA00004651"/>
    </source>
</evidence>
<comment type="caution">
    <text evidence="10">The sequence shown here is derived from an EMBL/GenBank/DDBJ whole genome shotgun (WGS) entry which is preliminary data.</text>
</comment>
<dbReference type="InterPro" id="IPR050297">
    <property type="entry name" value="LipidA_mod_glycosyltrf_83"/>
</dbReference>
<sequence length="487" mass="56393">MQVLIWLKKQLKSKNFFYALVFVVFGLGFGVRLYKIGSPIADWHSWRQADTASVARIYVDEGINLLYPKYYDISSIQTGIFNPRGLRFVEFPIYNVIHAVLAKNFAFLDFVVWGRLVSISAALASAYFLFLIDKNLMGKWGGLLTASFFLFLPYNIYFSRVILPEPLAVALGLAALWFFIVYIQKNQKLPLFAAGVFFALSTLIKPFTFFYSLPLLYLAVKKYGFKSLFKRRELLLFADLAIVPFFLWRIWINNYPAGIPHFSWAFNGDDIRFKPSFWRWVFGERIGHLILGSWGLIPFSFGILKFDKKNLFNHLFFLGMLFYVTVFATASVRHDYYQIFLVPVIALLLAQGSIYLWDFGTSRILTRLFLVFSILVMLITGWLQVREFYKINHPEIIAAGEALDRIAPKDALVIAPYSGDTAFLYQTRRFGWPVVETTILEHIKQGADFFVTVNFADPDTKYVKEKFRVVEETSQYLIADLREENTK</sequence>
<feature type="domain" description="Glycosyltransferase RgtA/B/C/D-like" evidence="9">
    <location>
        <begin position="115"/>
        <end position="251"/>
    </location>
</feature>
<feature type="transmembrane region" description="Helical" evidence="8">
    <location>
        <begin position="234"/>
        <end position="252"/>
    </location>
</feature>
<dbReference type="GO" id="GO:0009103">
    <property type="term" value="P:lipopolysaccharide biosynthetic process"/>
    <property type="evidence" value="ECO:0007669"/>
    <property type="project" value="UniProtKB-ARBA"/>
</dbReference>
<dbReference type="Proteomes" id="UP000034325">
    <property type="component" value="Unassembled WGS sequence"/>
</dbReference>
<feature type="transmembrane region" description="Helical" evidence="8">
    <location>
        <begin position="16"/>
        <end position="34"/>
    </location>
</feature>
<keyword evidence="2" id="KW-1003">Cell membrane</keyword>
<dbReference type="PANTHER" id="PTHR33908:SF11">
    <property type="entry name" value="MEMBRANE PROTEIN"/>
    <property type="match status" value="1"/>
</dbReference>
<feature type="transmembrane region" description="Helical" evidence="8">
    <location>
        <begin position="136"/>
        <end position="154"/>
    </location>
</feature>
<keyword evidence="4 10" id="KW-0808">Transferase</keyword>
<evidence type="ECO:0000313" key="11">
    <source>
        <dbReference type="Proteomes" id="UP000034325"/>
    </source>
</evidence>
<name>A0A0G0M7Z9_9BACT</name>
<gene>
    <name evidence="10" type="ORF">UT23_C0031G0005</name>
</gene>
<keyword evidence="7 8" id="KW-0472">Membrane</keyword>
<evidence type="ECO:0000256" key="7">
    <source>
        <dbReference type="ARBA" id="ARBA00023136"/>
    </source>
</evidence>
<dbReference type="GO" id="GO:0016763">
    <property type="term" value="F:pentosyltransferase activity"/>
    <property type="evidence" value="ECO:0007669"/>
    <property type="project" value="TreeGrafter"/>
</dbReference>
<evidence type="ECO:0000256" key="8">
    <source>
        <dbReference type="SAM" id="Phobius"/>
    </source>
</evidence>
<protein>
    <submittedName>
        <fullName evidence="10">Glycosyl transferase family 39</fullName>
    </submittedName>
</protein>
<dbReference type="PANTHER" id="PTHR33908">
    <property type="entry name" value="MANNOSYLTRANSFERASE YKCB-RELATED"/>
    <property type="match status" value="1"/>
</dbReference>
<feature type="transmembrane region" description="Helical" evidence="8">
    <location>
        <begin position="311"/>
        <end position="330"/>
    </location>
</feature>
<evidence type="ECO:0000256" key="5">
    <source>
        <dbReference type="ARBA" id="ARBA00022692"/>
    </source>
</evidence>
<feature type="transmembrane region" description="Helical" evidence="8">
    <location>
        <begin position="364"/>
        <end position="383"/>
    </location>
</feature>